<protein>
    <submittedName>
        <fullName evidence="3">Uncharacterized protein</fullName>
    </submittedName>
</protein>
<dbReference type="AlphaFoldDB" id="A0A221T388"/>
<feature type="transmembrane region" description="Helical" evidence="2">
    <location>
        <begin position="84"/>
        <end position="102"/>
    </location>
</feature>
<geneLocation type="plasmid" evidence="4">
    <name>pdfi3</name>
</geneLocation>
<sequence>MASDPSTVPPSLPRLSPSGSPEDVRQALVGTTAITLSHARSTRTDFYAELRVSTMLVFLGYAFVGLMVMSFLVSAWGTKIDRPAALVMLVLVSLAGTGHHVYRKLFETPYTAEERWTWLDFQAQELRRSVERSGRVPTAWTERQRFEWLVLALDAPFLEHSDDPSEFEVYLSRRRAGEEAQRPAAHTPVLDHQERLYVTASREDALAVIRLLQGLTGCPAWDVTQRPGVLIRQAQDTLLAAGHQDG</sequence>
<evidence type="ECO:0000256" key="1">
    <source>
        <dbReference type="SAM" id="MobiDB-lite"/>
    </source>
</evidence>
<keyword evidence="2" id="KW-0472">Membrane</keyword>
<dbReference type="Proteomes" id="UP000259030">
    <property type="component" value="Plasmid pDFI3"/>
</dbReference>
<feature type="transmembrane region" description="Helical" evidence="2">
    <location>
        <begin position="55"/>
        <end position="77"/>
    </location>
</feature>
<dbReference type="KEGG" id="dfc:DFI_19100"/>
<proteinExistence type="predicted"/>
<feature type="region of interest" description="Disordered" evidence="1">
    <location>
        <begin position="1"/>
        <end position="21"/>
    </location>
</feature>
<dbReference type="EMBL" id="CP021084">
    <property type="protein sequence ID" value="ASN83306.1"/>
    <property type="molecule type" value="Genomic_DNA"/>
</dbReference>
<keyword evidence="4" id="KW-1185">Reference proteome</keyword>
<organism evidence="3 4">
    <name type="scientific">Deinococcus ficus</name>
    <dbReference type="NCBI Taxonomy" id="317577"/>
    <lineage>
        <taxon>Bacteria</taxon>
        <taxon>Thermotogati</taxon>
        <taxon>Deinococcota</taxon>
        <taxon>Deinococci</taxon>
        <taxon>Deinococcales</taxon>
        <taxon>Deinococcaceae</taxon>
        <taxon>Deinococcus</taxon>
    </lineage>
</organism>
<accession>A0A221T388</accession>
<keyword evidence="2" id="KW-0812">Transmembrane</keyword>
<evidence type="ECO:0000313" key="4">
    <source>
        <dbReference type="Proteomes" id="UP000259030"/>
    </source>
</evidence>
<keyword evidence="2" id="KW-1133">Transmembrane helix</keyword>
<reference evidence="3 4" key="1">
    <citation type="submission" date="2017-05" db="EMBL/GenBank/DDBJ databases">
        <title>The complete genome sequence of Deinococcus ficus isolated from the rhizosphere of the Ficus religiosa L. in Taiwan.</title>
        <authorList>
            <person name="Wu K.-M."/>
            <person name="Liao T.-L."/>
            <person name="Liu Y.-M."/>
            <person name="Young C.-C."/>
            <person name="Tsai S.-F."/>
        </authorList>
    </citation>
    <scope>NUCLEOTIDE SEQUENCE [LARGE SCALE GENOMIC DNA]</scope>
    <source>
        <strain evidence="3 4">CC-FR2-10</strain>
        <plasmid evidence="4">pdfi3</plasmid>
    </source>
</reference>
<name>A0A221T388_9DEIO</name>
<dbReference type="RefSeq" id="WP_081425824.1">
    <property type="nucleotide sequence ID" value="NZ_CP021084.1"/>
</dbReference>
<evidence type="ECO:0000313" key="3">
    <source>
        <dbReference type="EMBL" id="ASN83306.1"/>
    </source>
</evidence>
<keyword evidence="3" id="KW-0614">Plasmid</keyword>
<evidence type="ECO:0000256" key="2">
    <source>
        <dbReference type="SAM" id="Phobius"/>
    </source>
</evidence>
<gene>
    <name evidence="3" type="ORF">DFI_19100</name>
</gene>